<accession>A0ABW1LZB5</accession>
<comment type="caution">
    <text evidence="1">The sequence shown here is derived from an EMBL/GenBank/DDBJ whole genome shotgun (WGS) entry which is preliminary data.</text>
</comment>
<dbReference type="Proteomes" id="UP001596242">
    <property type="component" value="Unassembled WGS sequence"/>
</dbReference>
<dbReference type="EMBL" id="JBHSPT010000032">
    <property type="protein sequence ID" value="MFC6056641.1"/>
    <property type="molecule type" value="Genomic_DNA"/>
</dbReference>
<evidence type="ECO:0000313" key="1">
    <source>
        <dbReference type="EMBL" id="MFC6056641.1"/>
    </source>
</evidence>
<dbReference type="SUPFAM" id="SSF47203">
    <property type="entry name" value="Acyl-CoA dehydrogenase C-terminal domain-like"/>
    <property type="match status" value="1"/>
</dbReference>
<organism evidence="1 2">
    <name type="scientific">Streptomyces pratens</name>
    <dbReference type="NCBI Taxonomy" id="887456"/>
    <lineage>
        <taxon>Bacteria</taxon>
        <taxon>Bacillati</taxon>
        <taxon>Actinomycetota</taxon>
        <taxon>Actinomycetes</taxon>
        <taxon>Kitasatosporales</taxon>
        <taxon>Streptomycetaceae</taxon>
        <taxon>Streptomyces</taxon>
    </lineage>
</organism>
<proteinExistence type="predicted"/>
<dbReference type="RefSeq" id="WP_386397091.1">
    <property type="nucleotide sequence ID" value="NZ_JBHSPT010000032.1"/>
</dbReference>
<reference evidence="2" key="1">
    <citation type="journal article" date="2019" name="Int. J. Syst. Evol. Microbiol.">
        <title>The Global Catalogue of Microorganisms (GCM) 10K type strain sequencing project: providing services to taxonomists for standard genome sequencing and annotation.</title>
        <authorList>
            <consortium name="The Broad Institute Genomics Platform"/>
            <consortium name="The Broad Institute Genome Sequencing Center for Infectious Disease"/>
            <person name="Wu L."/>
            <person name="Ma J."/>
        </authorList>
    </citation>
    <scope>NUCLEOTIDE SEQUENCE [LARGE SCALE GENOMIC DNA]</scope>
    <source>
        <strain evidence="2">JCM 12763</strain>
    </source>
</reference>
<dbReference type="Gene3D" id="1.20.140.10">
    <property type="entry name" value="Butyryl-CoA Dehydrogenase, subunit A, domain 3"/>
    <property type="match status" value="1"/>
</dbReference>
<gene>
    <name evidence="1" type="ORF">ACFP50_14530</name>
</gene>
<name>A0ABW1LZB5_9ACTN</name>
<keyword evidence="2" id="KW-1185">Reference proteome</keyword>
<sequence>MAQHARTREQFGRPIGACRAVARPRAGMPVRAETARAAVHVAPATVPRYAEAWASPGRRTFIRTSNASGYGPDVPEGARRVMGCSLSNRSPEPPAPSPAFDVVDRSARMSRIVASGYHGALRPGCVLRVTRHGPESAVRSGTLCGMRVVVSTRRTGVASEASPERPVPATVRRATGPTDTACSTCRGGRRTVCRTGTPSRWNMPEALVDVTVRQPCWPIRDSRSVTLVQAVVQATQRMATIVALVRRESKCPPVRMV</sequence>
<protein>
    <submittedName>
        <fullName evidence="1">Uncharacterized protein</fullName>
    </submittedName>
</protein>
<dbReference type="InterPro" id="IPR036250">
    <property type="entry name" value="AcylCo_DH-like_C"/>
</dbReference>
<evidence type="ECO:0000313" key="2">
    <source>
        <dbReference type="Proteomes" id="UP001596242"/>
    </source>
</evidence>